<dbReference type="EMBL" id="BARU01036019">
    <property type="protein sequence ID" value="GAH87018.1"/>
    <property type="molecule type" value="Genomic_DNA"/>
</dbReference>
<evidence type="ECO:0000313" key="1">
    <source>
        <dbReference type="EMBL" id="GAH87018.1"/>
    </source>
</evidence>
<gene>
    <name evidence="1" type="ORF">S03H2_56324</name>
</gene>
<comment type="caution">
    <text evidence="1">The sequence shown here is derived from an EMBL/GenBank/DDBJ whole genome shotgun (WGS) entry which is preliminary data.</text>
</comment>
<protein>
    <submittedName>
        <fullName evidence="1">Uncharacterized protein</fullName>
    </submittedName>
</protein>
<reference evidence="1" key="1">
    <citation type="journal article" date="2014" name="Front. Microbiol.">
        <title>High frequency of phylogenetically diverse reductive dehalogenase-homologous genes in deep subseafloor sedimentary metagenomes.</title>
        <authorList>
            <person name="Kawai M."/>
            <person name="Futagami T."/>
            <person name="Toyoda A."/>
            <person name="Takaki Y."/>
            <person name="Nishi S."/>
            <person name="Hori S."/>
            <person name="Arai W."/>
            <person name="Tsubouchi T."/>
            <person name="Morono Y."/>
            <person name="Uchiyama I."/>
            <person name="Ito T."/>
            <person name="Fujiyama A."/>
            <person name="Inagaki F."/>
            <person name="Takami H."/>
        </authorList>
    </citation>
    <scope>NUCLEOTIDE SEQUENCE</scope>
    <source>
        <strain evidence="1">Expedition CK06-06</strain>
    </source>
</reference>
<feature type="non-terminal residue" evidence="1">
    <location>
        <position position="1"/>
    </location>
</feature>
<feature type="non-terminal residue" evidence="1">
    <location>
        <position position="253"/>
    </location>
</feature>
<organism evidence="1">
    <name type="scientific">marine sediment metagenome</name>
    <dbReference type="NCBI Taxonomy" id="412755"/>
    <lineage>
        <taxon>unclassified sequences</taxon>
        <taxon>metagenomes</taxon>
        <taxon>ecological metagenomes</taxon>
    </lineage>
</organism>
<name>X1KYK9_9ZZZZ</name>
<dbReference type="AlphaFoldDB" id="X1KYK9"/>
<proteinExistence type="predicted"/>
<accession>X1KYK9</accession>
<sequence length="253" mass="29359">GVFNLYDIYKAKYSGSLARRIDLVSNLLLMLQNTDGNYVPIDNIPIDNLGFFKYEQKFSLDGPLSLPIGGKRLVNMKLVYLNLSVYNISDGKYIDIDYEMLPDEKIYVYNESDHWYKNFRIITIPKKVKLEMVGSIDQNMIISQYFKEEREYLFNFNPFEALEKGEEYTAVQIDAQVKEDYDFTFKLTDFNDKPINNSIVWIHVGFMPKSKSKFLNEKATINEFGAAPYYETLGTDELTHIGPGDSPDKMFGR</sequence>